<feature type="transmembrane region" description="Helical" evidence="10">
    <location>
        <begin position="231"/>
        <end position="249"/>
    </location>
</feature>
<dbReference type="GO" id="GO:0042371">
    <property type="term" value="P:vitamin K biosynthetic process"/>
    <property type="evidence" value="ECO:0007669"/>
    <property type="project" value="TreeGrafter"/>
</dbReference>
<accession>A0A7W6WL64</accession>
<keyword evidence="12" id="KW-1185">Reference proteome</keyword>
<keyword evidence="7 10" id="KW-1133">Transmembrane helix</keyword>
<dbReference type="CDD" id="cd13962">
    <property type="entry name" value="PT_UbiA_UBIAD1"/>
    <property type="match status" value="1"/>
</dbReference>
<dbReference type="EC" id="2.5.1.-" evidence="11"/>
<name>A0A7W6WL64_9PROT</name>
<dbReference type="UniPathway" id="UPA00079"/>
<sequence>MTSSGSGPAPLHARRLSPAGQAPRGGPRAAAYVQALRPGFLLASIAPVVVGTAWGAAQTGAFDPLSALLFLVGMVLGHSAGNVLNDVCDDASGNDPVNDGRITPFTGGSRVIQDALLTRRQMTWFVVALLAGCALTGVGLVALHGGPILAFGLAMGTLVLLYHMPPLRLNHRGLGEALVGLMFGVAPVTAAAWLQGGPVDGPTLLVSVPVTAWVVNILIVNEIPDRVADRAVGKLTLIGVLGVRGALVLQVGLDILALVALAVLVAMGALAAWAMVVPVLLTAGMTPLRLRTDPDSRAAMLRTIHGTLALHGVGALSMTAGLLFA</sequence>
<dbReference type="InterPro" id="IPR000537">
    <property type="entry name" value="UbiA_prenyltransferase"/>
</dbReference>
<feature type="transmembrane region" description="Helical" evidence="10">
    <location>
        <begin position="201"/>
        <end position="219"/>
    </location>
</feature>
<comment type="subcellular location">
    <subcellularLocation>
        <location evidence="1">Membrane</location>
        <topology evidence="1">Multi-pass membrane protein</topology>
    </subcellularLocation>
</comment>
<comment type="caution">
    <text evidence="11">The sequence shown here is derived from an EMBL/GenBank/DDBJ whole genome shotgun (WGS) entry which is preliminary data.</text>
</comment>
<feature type="region of interest" description="Disordered" evidence="9">
    <location>
        <begin position="1"/>
        <end position="25"/>
    </location>
</feature>
<dbReference type="AlphaFoldDB" id="A0A7W6WL64"/>
<dbReference type="GO" id="GO:0046428">
    <property type="term" value="F:1,4-dihydroxy-2-naphthoate polyprenyltransferase activity"/>
    <property type="evidence" value="ECO:0007669"/>
    <property type="project" value="UniProtKB-EC"/>
</dbReference>
<dbReference type="Proteomes" id="UP000555728">
    <property type="component" value="Unassembled WGS sequence"/>
</dbReference>
<proteinExistence type="predicted"/>
<protein>
    <submittedName>
        <fullName evidence="11">1,4-dihydroxy-2-naphthoate octaprenyltransferase</fullName>
        <ecNumber evidence="11">2.5.1.-</ecNumber>
        <ecNumber evidence="11">2.5.1.74</ecNumber>
    </submittedName>
</protein>
<dbReference type="GO" id="GO:0016020">
    <property type="term" value="C:membrane"/>
    <property type="evidence" value="ECO:0007669"/>
    <property type="project" value="UniProtKB-SubCell"/>
</dbReference>
<keyword evidence="4" id="KW-1003">Cell membrane</keyword>
<evidence type="ECO:0000256" key="1">
    <source>
        <dbReference type="ARBA" id="ARBA00004141"/>
    </source>
</evidence>
<dbReference type="Pfam" id="PF01040">
    <property type="entry name" value="UbiA"/>
    <property type="match status" value="1"/>
</dbReference>
<evidence type="ECO:0000313" key="12">
    <source>
        <dbReference type="Proteomes" id="UP000555728"/>
    </source>
</evidence>
<evidence type="ECO:0000256" key="2">
    <source>
        <dbReference type="ARBA" id="ARBA00004863"/>
    </source>
</evidence>
<feature type="transmembrane region" description="Helical" evidence="10">
    <location>
        <begin position="255"/>
        <end position="283"/>
    </location>
</feature>
<evidence type="ECO:0000256" key="9">
    <source>
        <dbReference type="SAM" id="MobiDB-lite"/>
    </source>
</evidence>
<evidence type="ECO:0000256" key="7">
    <source>
        <dbReference type="ARBA" id="ARBA00022989"/>
    </source>
</evidence>
<keyword evidence="3" id="KW-0474">Menaquinone biosynthesis</keyword>
<dbReference type="InterPro" id="IPR026046">
    <property type="entry name" value="UBIAD1"/>
</dbReference>
<gene>
    <name evidence="11" type="ORF">GGD88_002556</name>
</gene>
<comment type="pathway">
    <text evidence="2">Quinol/quinone metabolism; menaquinone biosynthesis.</text>
</comment>
<keyword evidence="5 11" id="KW-0808">Transferase</keyword>
<dbReference type="RefSeq" id="WP_184435977.1">
    <property type="nucleotide sequence ID" value="NZ_JACIGI010000021.1"/>
</dbReference>
<keyword evidence="6 10" id="KW-0812">Transmembrane</keyword>
<evidence type="ECO:0000313" key="11">
    <source>
        <dbReference type="EMBL" id="MBB4286815.1"/>
    </source>
</evidence>
<feature type="transmembrane region" description="Helical" evidence="10">
    <location>
        <begin position="148"/>
        <end position="165"/>
    </location>
</feature>
<evidence type="ECO:0000256" key="4">
    <source>
        <dbReference type="ARBA" id="ARBA00022475"/>
    </source>
</evidence>
<evidence type="ECO:0000256" key="5">
    <source>
        <dbReference type="ARBA" id="ARBA00022679"/>
    </source>
</evidence>
<dbReference type="InterPro" id="IPR044878">
    <property type="entry name" value="UbiA_sf"/>
</dbReference>
<dbReference type="PIRSF" id="PIRSF005355">
    <property type="entry name" value="UBIAD1"/>
    <property type="match status" value="1"/>
</dbReference>
<dbReference type="EC" id="2.5.1.74" evidence="11"/>
<feature type="transmembrane region" description="Helical" evidence="10">
    <location>
        <begin position="122"/>
        <end position="142"/>
    </location>
</feature>
<dbReference type="GO" id="GO:0009234">
    <property type="term" value="P:menaquinone biosynthetic process"/>
    <property type="evidence" value="ECO:0007669"/>
    <property type="project" value="UniProtKB-UniPathway"/>
</dbReference>
<evidence type="ECO:0000256" key="8">
    <source>
        <dbReference type="ARBA" id="ARBA00023136"/>
    </source>
</evidence>
<feature type="transmembrane region" description="Helical" evidence="10">
    <location>
        <begin position="304"/>
        <end position="324"/>
    </location>
</feature>
<dbReference type="PANTHER" id="PTHR13929">
    <property type="entry name" value="1,4-DIHYDROXY-2-NAPHTHOATE OCTAPRENYLTRANSFERASE"/>
    <property type="match status" value="1"/>
</dbReference>
<reference evidence="11 12" key="1">
    <citation type="submission" date="2020-08" db="EMBL/GenBank/DDBJ databases">
        <title>Genome sequencing of Purple Non-Sulfur Bacteria from various extreme environments.</title>
        <authorList>
            <person name="Mayer M."/>
        </authorList>
    </citation>
    <scope>NUCLEOTIDE SEQUENCE [LARGE SCALE GENOMIC DNA]</scope>
    <source>
        <strain evidence="11 12">JA135</strain>
    </source>
</reference>
<evidence type="ECO:0000256" key="6">
    <source>
        <dbReference type="ARBA" id="ARBA00022692"/>
    </source>
</evidence>
<evidence type="ECO:0000256" key="3">
    <source>
        <dbReference type="ARBA" id="ARBA00022428"/>
    </source>
</evidence>
<feature type="transmembrane region" description="Helical" evidence="10">
    <location>
        <begin position="177"/>
        <end position="195"/>
    </location>
</feature>
<organism evidence="11 12">
    <name type="scientific">Roseospira goensis</name>
    <dbReference type="NCBI Taxonomy" id="391922"/>
    <lineage>
        <taxon>Bacteria</taxon>
        <taxon>Pseudomonadati</taxon>
        <taxon>Pseudomonadota</taxon>
        <taxon>Alphaproteobacteria</taxon>
        <taxon>Rhodospirillales</taxon>
        <taxon>Rhodospirillaceae</taxon>
        <taxon>Roseospira</taxon>
    </lineage>
</organism>
<dbReference type="PANTHER" id="PTHR13929:SF0">
    <property type="entry name" value="UBIA PRENYLTRANSFERASE DOMAIN-CONTAINING PROTEIN 1"/>
    <property type="match status" value="1"/>
</dbReference>
<dbReference type="EMBL" id="JACIGI010000021">
    <property type="protein sequence ID" value="MBB4286815.1"/>
    <property type="molecule type" value="Genomic_DNA"/>
</dbReference>
<dbReference type="Gene3D" id="1.10.357.140">
    <property type="entry name" value="UbiA prenyltransferase"/>
    <property type="match status" value="1"/>
</dbReference>
<keyword evidence="8 10" id="KW-0472">Membrane</keyword>
<evidence type="ECO:0000256" key="10">
    <source>
        <dbReference type="SAM" id="Phobius"/>
    </source>
</evidence>